<dbReference type="EMBL" id="CP045503">
    <property type="protein sequence ID" value="QPG58784.1"/>
    <property type="molecule type" value="Genomic_DNA"/>
</dbReference>
<feature type="domain" description="Cytoskeleton protein RodZ-like C-terminal" evidence="2">
    <location>
        <begin position="256"/>
        <end position="326"/>
    </location>
</feature>
<feature type="transmembrane region" description="Helical" evidence="1">
    <location>
        <begin position="123"/>
        <end position="143"/>
    </location>
</feature>
<accession>A0ABX6V9U4</accession>
<dbReference type="Proteomes" id="UP000316416">
    <property type="component" value="Chromosome"/>
</dbReference>
<keyword evidence="4" id="KW-1185">Reference proteome</keyword>
<dbReference type="Pfam" id="PF13464">
    <property type="entry name" value="RodZ_C"/>
    <property type="match status" value="1"/>
</dbReference>
<dbReference type="RefSeq" id="WP_142874404.1">
    <property type="nucleotide sequence ID" value="NZ_CP045503.2"/>
</dbReference>
<evidence type="ECO:0000256" key="1">
    <source>
        <dbReference type="SAM" id="Phobius"/>
    </source>
</evidence>
<dbReference type="Gene3D" id="1.10.260.40">
    <property type="entry name" value="lambda repressor-like DNA-binding domains"/>
    <property type="match status" value="1"/>
</dbReference>
<sequence length="331" mass="35870">MTKKQIDVLKDEAANQIDSDTPDKETIGSLLKHSREKMGVSIADIAGQLHLRPCIVQDIEADKFEQIASPIYVKGYVKNFARIVQADSKAIQRCLAKQIPKASAPEMQSFSRKTTRQARDGRLMFVTYLIAFILLGLLVLWWVQKSDTLSAIDFSKPTAEEIADSSVADAREDMSNAQPVDQMSGDNSTHLISAEPRMANISSSNDFIDNRLDSSDAIAIDEAAGTLVSEVVIDKAMLDEAVNVNQNSSSHSTLLLTLSGDCWINVTDASGKVLINDLKKTGSRLNVSGEAPFKLTLGAPQVVNIELNGQAVSLSDYSSGRVARLTLPSAS</sequence>
<evidence type="ECO:0000313" key="4">
    <source>
        <dbReference type="Proteomes" id="UP000316416"/>
    </source>
</evidence>
<proteinExistence type="predicted"/>
<dbReference type="InterPro" id="IPR025194">
    <property type="entry name" value="RodZ-like_C"/>
</dbReference>
<gene>
    <name evidence="3" type="ORF">FM038_016175</name>
</gene>
<dbReference type="PANTHER" id="PTHR34475:SF1">
    <property type="entry name" value="CYTOSKELETON PROTEIN RODZ"/>
    <property type="match status" value="1"/>
</dbReference>
<dbReference type="Pfam" id="PF13413">
    <property type="entry name" value="HTH_25"/>
    <property type="match status" value="1"/>
</dbReference>
<name>A0ABX6V9U4_9GAMM</name>
<keyword evidence="1" id="KW-1133">Transmembrane helix</keyword>
<evidence type="ECO:0000313" key="3">
    <source>
        <dbReference type="EMBL" id="QPG58784.1"/>
    </source>
</evidence>
<protein>
    <submittedName>
        <fullName evidence="3">DUF4115 domain-containing protein</fullName>
    </submittedName>
</protein>
<evidence type="ECO:0000259" key="2">
    <source>
        <dbReference type="Pfam" id="PF13464"/>
    </source>
</evidence>
<reference evidence="3" key="1">
    <citation type="submission" date="2021-07" db="EMBL/GenBank/DDBJ databases">
        <title>Shewanella sp. YLB-07 whole genome sequence.</title>
        <authorList>
            <person name="Yu L."/>
        </authorList>
    </citation>
    <scope>NUCLEOTIDE SEQUENCE</scope>
    <source>
        <strain evidence="3">YLB-08</strain>
    </source>
</reference>
<dbReference type="InterPro" id="IPR010982">
    <property type="entry name" value="Lambda_DNA-bd_dom_sf"/>
</dbReference>
<keyword evidence="1" id="KW-0812">Transmembrane</keyword>
<organism evidence="3 4">
    <name type="scientific">Shewanella eurypsychrophilus</name>
    <dbReference type="NCBI Taxonomy" id="2593656"/>
    <lineage>
        <taxon>Bacteria</taxon>
        <taxon>Pseudomonadati</taxon>
        <taxon>Pseudomonadota</taxon>
        <taxon>Gammaproteobacteria</taxon>
        <taxon>Alteromonadales</taxon>
        <taxon>Shewanellaceae</taxon>
        <taxon>Shewanella</taxon>
    </lineage>
</organism>
<dbReference type="PANTHER" id="PTHR34475">
    <property type="match status" value="1"/>
</dbReference>
<dbReference type="InterPro" id="IPR050400">
    <property type="entry name" value="Bact_Cytoskel_RodZ"/>
</dbReference>
<keyword evidence="1" id="KW-0472">Membrane</keyword>